<dbReference type="PANTHER" id="PTHR32481">
    <property type="entry name" value="AMINOPEPTIDASE"/>
    <property type="match status" value="1"/>
</dbReference>
<dbReference type="GO" id="GO:0004177">
    <property type="term" value="F:aminopeptidase activity"/>
    <property type="evidence" value="ECO:0007669"/>
    <property type="project" value="UniProtKB-UniRule"/>
</dbReference>
<protein>
    <submittedName>
        <fullName evidence="9">M42 family metallopeptidase</fullName>
    </submittedName>
</protein>
<sequence>MNFESKIDFLKETVHTLMSADSPTGFTKSALEEAEKLVQSIGYPTRRTRKGNLVISIEGRDESRRVGLCAHLDTLGLMVRSITDQGRLMFTSLGAPLLPSLEGEYCRVYTKSGKCYTGTILSLSPAIHVFSDASTRPRDEKNMAVTLDECVSSKEDVQALGIRPGDFICFDPKTTFTEGGFLKSRFIDDKGSVSILITLLKLMKESGVKPRYHTEISFTVYEEVGHGASAIFEDVDELLVVDMGCVGDDLTCTEKQVSICAKDSCGPYDYGMVSRLVQLAEENGVDFAVDIYPRYSSDASAYWHSGHDTPAALIGPGVYGSHGMERTHLQGLLNTMKLAALYLDLA</sequence>
<dbReference type="InterPro" id="IPR023367">
    <property type="entry name" value="Peptidase_M42_dom2"/>
</dbReference>
<evidence type="ECO:0000256" key="8">
    <source>
        <dbReference type="PIRSR" id="PIRSR001123-2"/>
    </source>
</evidence>
<organism evidence="9 10">
    <name type="scientific">Candidatus Flavonifractor merdigallinarum</name>
    <dbReference type="NCBI Taxonomy" id="2838589"/>
    <lineage>
        <taxon>Bacteria</taxon>
        <taxon>Bacillati</taxon>
        <taxon>Bacillota</taxon>
        <taxon>Clostridia</taxon>
        <taxon>Eubacteriales</taxon>
        <taxon>Oscillospiraceae</taxon>
        <taxon>Flavonifractor</taxon>
    </lineage>
</organism>
<evidence type="ECO:0000256" key="6">
    <source>
        <dbReference type="PIRNR" id="PIRNR001123"/>
    </source>
</evidence>
<name>A0A9D1YBK6_9FIRM</name>
<evidence type="ECO:0000256" key="2">
    <source>
        <dbReference type="ARBA" id="ARBA00022438"/>
    </source>
</evidence>
<evidence type="ECO:0000256" key="3">
    <source>
        <dbReference type="ARBA" id="ARBA00022670"/>
    </source>
</evidence>
<feature type="active site" description="Proton acceptor" evidence="7">
    <location>
        <position position="222"/>
    </location>
</feature>
<dbReference type="CDD" id="cd05657">
    <property type="entry name" value="M42_glucanase_like"/>
    <property type="match status" value="1"/>
</dbReference>
<dbReference type="Proteomes" id="UP000823868">
    <property type="component" value="Unassembled WGS sequence"/>
</dbReference>
<dbReference type="AlphaFoldDB" id="A0A9D1YBK6"/>
<comment type="caution">
    <text evidence="9">The sequence shown here is derived from an EMBL/GenBank/DDBJ whole genome shotgun (WGS) entry which is preliminary data.</text>
</comment>
<evidence type="ECO:0000256" key="5">
    <source>
        <dbReference type="ARBA" id="ARBA00022801"/>
    </source>
</evidence>
<feature type="binding site" evidence="8">
    <location>
        <position position="223"/>
    </location>
    <ligand>
        <name>Zn(2+)</name>
        <dbReference type="ChEBI" id="CHEBI:29105"/>
        <label>2</label>
    </ligand>
</feature>
<evidence type="ECO:0000256" key="7">
    <source>
        <dbReference type="PIRSR" id="PIRSR001123-1"/>
    </source>
</evidence>
<evidence type="ECO:0000256" key="1">
    <source>
        <dbReference type="ARBA" id="ARBA00006272"/>
    </source>
</evidence>
<dbReference type="PANTHER" id="PTHR32481:SF7">
    <property type="entry name" value="AMINOPEPTIDASE YHFE-RELATED"/>
    <property type="match status" value="1"/>
</dbReference>
<feature type="binding site" evidence="8">
    <location>
        <position position="242"/>
    </location>
    <ligand>
        <name>Zn(2+)</name>
        <dbReference type="ChEBI" id="CHEBI:29105"/>
        <label>1</label>
    </ligand>
</feature>
<evidence type="ECO:0000313" key="9">
    <source>
        <dbReference type="EMBL" id="HIY22632.1"/>
    </source>
</evidence>
<dbReference type="InterPro" id="IPR051464">
    <property type="entry name" value="Peptidase_M42_aminopept"/>
</dbReference>
<proteinExistence type="inferred from homology"/>
<dbReference type="GO" id="GO:0006508">
    <property type="term" value="P:proteolysis"/>
    <property type="evidence" value="ECO:0007669"/>
    <property type="project" value="UniProtKB-KW"/>
</dbReference>
<dbReference type="SUPFAM" id="SSF101821">
    <property type="entry name" value="Aminopeptidase/glucanase lid domain"/>
    <property type="match status" value="1"/>
</dbReference>
<accession>A0A9D1YBK6</accession>
<dbReference type="GO" id="GO:0046872">
    <property type="term" value="F:metal ion binding"/>
    <property type="evidence" value="ECO:0007669"/>
    <property type="project" value="UniProtKB-UniRule"/>
</dbReference>
<keyword evidence="3" id="KW-0645">Protease</keyword>
<keyword evidence="2" id="KW-0031">Aminopeptidase</keyword>
<dbReference type="Gene3D" id="2.40.30.40">
    <property type="entry name" value="Peptidase M42, domain 2"/>
    <property type="match status" value="1"/>
</dbReference>
<dbReference type="Pfam" id="PF05343">
    <property type="entry name" value="Peptidase_M42"/>
    <property type="match status" value="1"/>
</dbReference>
<feature type="binding site" evidence="8">
    <location>
        <position position="71"/>
    </location>
    <ligand>
        <name>Zn(2+)</name>
        <dbReference type="ChEBI" id="CHEBI:29105"/>
        <label>1</label>
    </ligand>
</feature>
<dbReference type="SUPFAM" id="SSF53187">
    <property type="entry name" value="Zn-dependent exopeptidases"/>
    <property type="match status" value="1"/>
</dbReference>
<comment type="similarity">
    <text evidence="1 6">Belongs to the peptidase M42 family.</text>
</comment>
<evidence type="ECO:0000256" key="4">
    <source>
        <dbReference type="ARBA" id="ARBA00022723"/>
    </source>
</evidence>
<reference evidence="9" key="1">
    <citation type="journal article" date="2021" name="PeerJ">
        <title>Extensive microbial diversity within the chicken gut microbiome revealed by metagenomics and culture.</title>
        <authorList>
            <person name="Gilroy R."/>
            <person name="Ravi A."/>
            <person name="Getino M."/>
            <person name="Pursley I."/>
            <person name="Horton D.L."/>
            <person name="Alikhan N.F."/>
            <person name="Baker D."/>
            <person name="Gharbi K."/>
            <person name="Hall N."/>
            <person name="Watson M."/>
            <person name="Adriaenssens E.M."/>
            <person name="Foster-Nyarko E."/>
            <person name="Jarju S."/>
            <person name="Secka A."/>
            <person name="Antonio M."/>
            <person name="Oren A."/>
            <person name="Chaudhuri R.R."/>
            <person name="La Ragione R."/>
            <person name="Hildebrand F."/>
            <person name="Pallen M.J."/>
        </authorList>
    </citation>
    <scope>NUCLEOTIDE SEQUENCE</scope>
    <source>
        <strain evidence="9">ChiBcec16_6824</strain>
    </source>
</reference>
<keyword evidence="4 8" id="KW-0479">Metal-binding</keyword>
<evidence type="ECO:0000313" key="10">
    <source>
        <dbReference type="Proteomes" id="UP000823868"/>
    </source>
</evidence>
<reference evidence="9" key="2">
    <citation type="submission" date="2021-04" db="EMBL/GenBank/DDBJ databases">
        <authorList>
            <person name="Gilroy R."/>
        </authorList>
    </citation>
    <scope>NUCLEOTIDE SEQUENCE</scope>
    <source>
        <strain evidence="9">ChiBcec16_6824</strain>
    </source>
</reference>
<keyword evidence="5" id="KW-0378">Hydrolase</keyword>
<gene>
    <name evidence="9" type="ORF">H9841_12120</name>
</gene>
<comment type="cofactor">
    <cofactor evidence="8">
        <name>a divalent metal cation</name>
        <dbReference type="ChEBI" id="CHEBI:60240"/>
    </cofactor>
    <text evidence="8">Binds 2 divalent metal cations per subunit.</text>
</comment>
<dbReference type="EMBL" id="DXDX01000218">
    <property type="protein sequence ID" value="HIY22632.1"/>
    <property type="molecule type" value="Genomic_DNA"/>
</dbReference>
<dbReference type="PIRSF" id="PIRSF001123">
    <property type="entry name" value="PepA_GA"/>
    <property type="match status" value="1"/>
</dbReference>
<feature type="binding site" evidence="8">
    <location>
        <position position="188"/>
    </location>
    <ligand>
        <name>Zn(2+)</name>
        <dbReference type="ChEBI" id="CHEBI:29105"/>
        <label>2</label>
    </ligand>
</feature>
<feature type="binding site" evidence="8">
    <location>
        <position position="188"/>
    </location>
    <ligand>
        <name>Zn(2+)</name>
        <dbReference type="ChEBI" id="CHEBI:29105"/>
        <label>1</label>
    </ligand>
</feature>
<dbReference type="InterPro" id="IPR008007">
    <property type="entry name" value="Peptidase_M42"/>
</dbReference>
<dbReference type="Gene3D" id="3.40.630.10">
    <property type="entry name" value="Zn peptidases"/>
    <property type="match status" value="1"/>
</dbReference>